<dbReference type="InterPro" id="IPR050268">
    <property type="entry name" value="NADH-dep_flavin_reductase"/>
</dbReference>
<dbReference type="SUPFAM" id="SSF50475">
    <property type="entry name" value="FMN-binding split barrel"/>
    <property type="match status" value="1"/>
</dbReference>
<dbReference type="InterPro" id="IPR002563">
    <property type="entry name" value="Flavin_Rdtase-like_dom"/>
</dbReference>
<feature type="domain" description="Flavin reductase like" evidence="2">
    <location>
        <begin position="14"/>
        <end position="160"/>
    </location>
</feature>
<evidence type="ECO:0000256" key="1">
    <source>
        <dbReference type="ARBA" id="ARBA00023002"/>
    </source>
</evidence>
<gene>
    <name evidence="3" type="ORF">O1V66_07580</name>
</gene>
<name>A0ABY7HSS7_9GAMM</name>
<dbReference type="InterPro" id="IPR012349">
    <property type="entry name" value="Split_barrel_FMN-bd"/>
</dbReference>
<dbReference type="PANTHER" id="PTHR30466">
    <property type="entry name" value="FLAVIN REDUCTASE"/>
    <property type="match status" value="1"/>
</dbReference>
<keyword evidence="1" id="KW-0560">Oxidoreductase</keyword>
<dbReference type="Proteomes" id="UP001164712">
    <property type="component" value="Chromosome"/>
</dbReference>
<sequence length="166" mass="17996">MTDSNKADLFRHAMSRFTSAINIITTRDGADPAGLIATSVCSLSAEPPSILVCINKSASAHDMIINSKVFAVNLLAANQKAVAQCFYSAKGAQRFATIKWQFGINGAPILHDSLVALECKVTEAIDGYSHTIFIGEITESILHDDPLASCLLWHQREFASIEMPSR</sequence>
<dbReference type="Gene3D" id="2.30.110.10">
    <property type="entry name" value="Electron Transport, Fmn-binding Protein, Chain A"/>
    <property type="match status" value="1"/>
</dbReference>
<dbReference type="SMART" id="SM00903">
    <property type="entry name" value="Flavin_Reduct"/>
    <property type="match status" value="1"/>
</dbReference>
<dbReference type="Pfam" id="PF01613">
    <property type="entry name" value="Flavin_Reduct"/>
    <property type="match status" value="1"/>
</dbReference>
<protein>
    <submittedName>
        <fullName evidence="3">Flavin reductase family protein</fullName>
    </submittedName>
</protein>
<evidence type="ECO:0000313" key="4">
    <source>
        <dbReference type="Proteomes" id="UP001164712"/>
    </source>
</evidence>
<evidence type="ECO:0000259" key="2">
    <source>
        <dbReference type="SMART" id="SM00903"/>
    </source>
</evidence>
<dbReference type="EMBL" id="CP114058">
    <property type="protein sequence ID" value="WAT02449.1"/>
    <property type="molecule type" value="Genomic_DNA"/>
</dbReference>
<evidence type="ECO:0000313" key="3">
    <source>
        <dbReference type="EMBL" id="WAT02449.1"/>
    </source>
</evidence>
<accession>A0ABY7HSS7</accession>
<organism evidence="3 4">
    <name type="scientific">Rouxiella chamberiensis</name>
    <dbReference type="NCBI Taxonomy" id="1513468"/>
    <lineage>
        <taxon>Bacteria</taxon>
        <taxon>Pseudomonadati</taxon>
        <taxon>Pseudomonadota</taxon>
        <taxon>Gammaproteobacteria</taxon>
        <taxon>Enterobacterales</taxon>
        <taxon>Yersiniaceae</taxon>
        <taxon>Rouxiella</taxon>
    </lineage>
</organism>
<keyword evidence="4" id="KW-1185">Reference proteome</keyword>
<dbReference type="PANTHER" id="PTHR30466:SF1">
    <property type="entry name" value="FMN REDUCTASE (NADH) RUTF"/>
    <property type="match status" value="1"/>
</dbReference>
<reference evidence="3" key="1">
    <citation type="submission" date="2022-12" db="EMBL/GenBank/DDBJ databases">
        <title>Complete genome sequence of an Australian strain of Rouxiella badensis DAR84756 and resolution of the R. badensis DSM100043 and R. chamberiensis DSM28324 genomes.</title>
        <authorList>
            <person name="Paul S."/>
            <person name="Anderson P.J."/>
            <person name="Maynard G."/>
            <person name="Dyall-Smith M."/>
            <person name="Kudinha T."/>
        </authorList>
    </citation>
    <scope>NUCLEOTIDE SEQUENCE</scope>
    <source>
        <strain evidence="3">DSM 28324</strain>
    </source>
</reference>
<proteinExistence type="predicted"/>
<dbReference type="RefSeq" id="WP_045047765.1">
    <property type="nucleotide sequence ID" value="NZ_CP114058.1"/>
</dbReference>